<dbReference type="HOGENOM" id="CLU_270010_0_0_1"/>
<reference evidence="8" key="1">
    <citation type="journal article" date="2015" name="Genome Announc.">
        <title>Draft genome sequence of the cellulolytic fungus Chaetomium globosum.</title>
        <authorList>
            <person name="Cuomo C.A."/>
            <person name="Untereiner W.A."/>
            <person name="Ma L.-J."/>
            <person name="Grabherr M."/>
            <person name="Birren B.W."/>
        </authorList>
    </citation>
    <scope>NUCLEOTIDE SEQUENCE [LARGE SCALE GENOMIC DNA]</scope>
    <source>
        <strain evidence="8">ATCC 6205 / CBS 148.51 / DSM 1962 / NBRC 6347 / NRRL 1970</strain>
    </source>
</reference>
<gene>
    <name evidence="7" type="ORF">CHGG_06883</name>
</gene>
<dbReference type="PANTHER" id="PTHR46481">
    <property type="entry name" value="ZINC FINGER BED DOMAIN-CONTAINING PROTEIN 4"/>
    <property type="match status" value="1"/>
</dbReference>
<sequence>MSTAAQSSYAASTADNANNVAAVFLPRPRSRLRTIAKQYDEAAQQTVTHTDEPYKIVWGSRTFVISGVLNKKKSRGRRSWITREGWFLTELTTTGKVKQDVWCCRRCDAYGKPQSHNIAEDSPSRPDNEMTVLDIQREASNRSTPSSIPQAKISRARELLVGYIVDGDLPFTALESVYIKELLKQLDPGFAQELPHSRSTIGRDIKEVFESKMMAVKADLTKALSQIHISFDLWTSPNNLAMISVFGHFINQKKMPQSRLLAFRRQLGKHSGNYIALTIQDILKAWGIGKQVGVCVADNAGNNDTCLKALYRSLDPTITDRDIKARRMRCFGHVLNLVVQAFLFGQDATCFERDAYTLSLWSDDEAELAHWRAKGPVGKLHNIVKFIRASPQRSEAFRQHAKEAQTSDDYLLSEEPTWDLGLKQDNSTRWNSTYLMIERAVRKRDDINSFILELDLESDGDKRIPDADKLTTDDWKALIEIKTILEPLYKLTIKTQGWGQSGTSGRLSDVLMGMEYVLGHLEGYKTLYDKDSGLEAARAAEASADLARNQPTSLSQLRSTRRLRFNEGALPSHARDEYVTMPDSDGLLRLQARERASIRASINNAWKKLDEYYTKLADSPLFTAAIILNPNLGLRWLRRRWRDPEQHEWLVAAKDGLKEYFDRWYCSSDDPQPQGRSVCRDLGREDDAYEAFVNSGVSSDEDGNEDEIDRYYNMKVGGNVDPVEWWIIQSSPVQSKGRGNQSDQIRRVNPFFHSSWIGWVRGAIECASRDTKIKGGEDRHAGLELSKAIRESLKTDAKKPASPSASSSQTGPTDKTITDLQLITMPPIIPGFSMSNRTWGFYLMDAISEIQWNPNAYAALQIHQKQKDSIWKLAAILLFDEADTFMARRSGDSLERNALVSSILLLATNGLGDFDEAFYSRMHIRIEFKRPEADGRAIIWAGIAGQANHEITPNEFKALGTLPLDGRRIKNVVRVASLLIHSRARTARMSLAGVKDALQISAGDPNDGESQLLRPPPNNIQHYGTRAQHQKPHPRAEHTPPQHRPALGRSNPQRTLEAAGPASKEVRQQDKGHQGTHHQPPPLRTHRPPQQAPTSLRHYHHSLTRRRRRRNQPPLRPKTSTKPPTPTADPDILESIEKDDDNNDDAEASDTESELSELSDGLFEREISARVEQAEKPLKQKLAEVTAERDEVVELLEARGRRVRRLCA</sequence>
<evidence type="ECO:0000313" key="8">
    <source>
        <dbReference type="Proteomes" id="UP000001056"/>
    </source>
</evidence>
<keyword evidence="8" id="KW-1185">Reference proteome</keyword>
<evidence type="ECO:0000256" key="4">
    <source>
        <dbReference type="ARBA" id="ARBA00022833"/>
    </source>
</evidence>
<dbReference type="GO" id="GO:0005634">
    <property type="term" value="C:nucleus"/>
    <property type="evidence" value="ECO:0007669"/>
    <property type="project" value="UniProtKB-SubCell"/>
</dbReference>
<evidence type="ECO:0000256" key="5">
    <source>
        <dbReference type="ARBA" id="ARBA00023242"/>
    </source>
</evidence>
<feature type="compositionally biased region" description="Acidic residues" evidence="6">
    <location>
        <begin position="1131"/>
        <end position="1157"/>
    </location>
</feature>
<accession>Q2GYS1</accession>
<feature type="compositionally biased region" description="Basic residues" evidence="6">
    <location>
        <begin position="1097"/>
        <end position="1111"/>
    </location>
</feature>
<name>Q2GYS1_CHAGB</name>
<dbReference type="SUPFAM" id="SSF52540">
    <property type="entry name" value="P-loop containing nucleoside triphosphate hydrolases"/>
    <property type="match status" value="1"/>
</dbReference>
<dbReference type="PANTHER" id="PTHR46481:SF10">
    <property type="entry name" value="ZINC FINGER BED DOMAIN-CONTAINING PROTEIN 39"/>
    <property type="match status" value="1"/>
</dbReference>
<dbReference type="OrthoDB" id="4837779at2759"/>
<dbReference type="GO" id="GO:0008270">
    <property type="term" value="F:zinc ion binding"/>
    <property type="evidence" value="ECO:0007669"/>
    <property type="project" value="UniProtKB-KW"/>
</dbReference>
<dbReference type="GeneID" id="4393889"/>
<evidence type="ECO:0000313" key="7">
    <source>
        <dbReference type="EMBL" id="EAQ85630.1"/>
    </source>
</evidence>
<feature type="region of interest" description="Disordered" evidence="6">
    <location>
        <begin position="794"/>
        <end position="816"/>
    </location>
</feature>
<organism evidence="7 8">
    <name type="scientific">Chaetomium globosum (strain ATCC 6205 / CBS 148.51 / DSM 1962 / NBRC 6347 / NRRL 1970)</name>
    <name type="common">Soil fungus</name>
    <dbReference type="NCBI Taxonomy" id="306901"/>
    <lineage>
        <taxon>Eukaryota</taxon>
        <taxon>Fungi</taxon>
        <taxon>Dikarya</taxon>
        <taxon>Ascomycota</taxon>
        <taxon>Pezizomycotina</taxon>
        <taxon>Sordariomycetes</taxon>
        <taxon>Sordariomycetidae</taxon>
        <taxon>Sordariales</taxon>
        <taxon>Chaetomiaceae</taxon>
        <taxon>Chaetomium</taxon>
    </lineage>
</organism>
<dbReference type="InParanoid" id="Q2GYS1"/>
<evidence type="ECO:0000256" key="3">
    <source>
        <dbReference type="ARBA" id="ARBA00022771"/>
    </source>
</evidence>
<dbReference type="EMBL" id="CH408033">
    <property type="protein sequence ID" value="EAQ85630.1"/>
    <property type="molecule type" value="Genomic_DNA"/>
</dbReference>
<dbReference type="AlphaFoldDB" id="Q2GYS1"/>
<dbReference type="VEuPathDB" id="FungiDB:CHGG_06883"/>
<evidence type="ECO:0000256" key="6">
    <source>
        <dbReference type="SAM" id="MobiDB-lite"/>
    </source>
</evidence>
<protein>
    <submittedName>
        <fullName evidence="7">Uncharacterized protein</fullName>
    </submittedName>
</protein>
<evidence type="ECO:0000256" key="2">
    <source>
        <dbReference type="ARBA" id="ARBA00022723"/>
    </source>
</evidence>
<dbReference type="Proteomes" id="UP000001056">
    <property type="component" value="Unassembled WGS sequence"/>
</dbReference>
<comment type="subcellular location">
    <subcellularLocation>
        <location evidence="1">Nucleus</location>
    </subcellularLocation>
</comment>
<dbReference type="InterPro" id="IPR052035">
    <property type="entry name" value="ZnF_BED_domain_contain"/>
</dbReference>
<proteinExistence type="predicted"/>
<keyword evidence="3" id="KW-0863">Zinc-finger</keyword>
<keyword evidence="4" id="KW-0862">Zinc</keyword>
<dbReference type="SUPFAM" id="SSF53098">
    <property type="entry name" value="Ribonuclease H-like"/>
    <property type="match status" value="1"/>
</dbReference>
<dbReference type="InterPro" id="IPR027417">
    <property type="entry name" value="P-loop_NTPase"/>
</dbReference>
<keyword evidence="2" id="KW-0479">Metal-binding</keyword>
<feature type="compositionally biased region" description="Basic and acidic residues" evidence="6">
    <location>
        <begin position="1064"/>
        <end position="1073"/>
    </location>
</feature>
<dbReference type="eggNOG" id="KOG1121">
    <property type="taxonomic scope" value="Eukaryota"/>
</dbReference>
<keyword evidence="5" id="KW-0539">Nucleus</keyword>
<dbReference type="Gene3D" id="3.40.50.300">
    <property type="entry name" value="P-loop containing nucleotide triphosphate hydrolases"/>
    <property type="match status" value="1"/>
</dbReference>
<evidence type="ECO:0000256" key="1">
    <source>
        <dbReference type="ARBA" id="ARBA00004123"/>
    </source>
</evidence>
<dbReference type="RefSeq" id="XP_001224539.1">
    <property type="nucleotide sequence ID" value="XM_001224538.1"/>
</dbReference>
<dbReference type="InterPro" id="IPR012337">
    <property type="entry name" value="RNaseH-like_sf"/>
</dbReference>
<feature type="region of interest" description="Disordered" evidence="6">
    <location>
        <begin position="1002"/>
        <end position="1160"/>
    </location>
</feature>